<evidence type="ECO:0000313" key="3">
    <source>
        <dbReference type="Proteomes" id="UP000297703"/>
    </source>
</evidence>
<protein>
    <submittedName>
        <fullName evidence="2">Connector enhancer of kinase suppressor of ras 3</fullName>
    </submittedName>
</protein>
<organism evidence="2 3">
    <name type="scientific">Platysternon megacephalum</name>
    <name type="common">big-headed turtle</name>
    <dbReference type="NCBI Taxonomy" id="55544"/>
    <lineage>
        <taxon>Eukaryota</taxon>
        <taxon>Metazoa</taxon>
        <taxon>Chordata</taxon>
        <taxon>Craniata</taxon>
        <taxon>Vertebrata</taxon>
        <taxon>Euteleostomi</taxon>
        <taxon>Archelosauria</taxon>
        <taxon>Testudinata</taxon>
        <taxon>Testudines</taxon>
        <taxon>Cryptodira</taxon>
        <taxon>Durocryptodira</taxon>
        <taxon>Testudinoidea</taxon>
        <taxon>Platysternidae</taxon>
        <taxon>Platysternon</taxon>
    </lineage>
</organism>
<evidence type="ECO:0000256" key="1">
    <source>
        <dbReference type="SAM" id="MobiDB-lite"/>
    </source>
</evidence>
<gene>
    <name evidence="2" type="ORF">DR999_PMT08332</name>
</gene>
<dbReference type="EMBL" id="QXTE01000065">
    <property type="protein sequence ID" value="TFK08731.1"/>
    <property type="molecule type" value="Genomic_DNA"/>
</dbReference>
<evidence type="ECO:0000313" key="2">
    <source>
        <dbReference type="EMBL" id="TFK08731.1"/>
    </source>
</evidence>
<reference evidence="2 3" key="2">
    <citation type="submission" date="2019-04" db="EMBL/GenBank/DDBJ databases">
        <title>The genome sequence of big-headed turtle.</title>
        <authorList>
            <person name="Gong S."/>
        </authorList>
    </citation>
    <scope>NUCLEOTIDE SEQUENCE [LARGE SCALE GENOMIC DNA]</scope>
    <source>
        <strain evidence="2">DO16091913</strain>
        <tissue evidence="2">Muscle</tissue>
    </source>
</reference>
<feature type="compositionally biased region" description="Basic and acidic residues" evidence="1">
    <location>
        <begin position="35"/>
        <end position="51"/>
    </location>
</feature>
<dbReference type="Proteomes" id="UP000297703">
    <property type="component" value="Unassembled WGS sequence"/>
</dbReference>
<feature type="compositionally biased region" description="Basic and acidic residues" evidence="1">
    <location>
        <begin position="62"/>
        <end position="71"/>
    </location>
</feature>
<keyword evidence="2" id="KW-0808">Transferase</keyword>
<name>A0A4D9EBL0_9SAUR</name>
<comment type="caution">
    <text evidence="2">The sequence shown here is derived from an EMBL/GenBank/DDBJ whole genome shotgun (WGS) entry which is preliminary data.</text>
</comment>
<dbReference type="GO" id="GO:0016301">
    <property type="term" value="F:kinase activity"/>
    <property type="evidence" value="ECO:0007669"/>
    <property type="project" value="UniProtKB-KW"/>
</dbReference>
<accession>A0A4D9EBL0</accession>
<reference evidence="2 3" key="1">
    <citation type="submission" date="2019-04" db="EMBL/GenBank/DDBJ databases">
        <title>Draft genome of the big-headed turtle Platysternon megacephalum.</title>
        <authorList>
            <person name="Gong S."/>
        </authorList>
    </citation>
    <scope>NUCLEOTIDE SEQUENCE [LARGE SCALE GENOMIC DNA]</scope>
    <source>
        <strain evidence="2">DO16091913</strain>
        <tissue evidence="2">Muscle</tissue>
    </source>
</reference>
<sequence>MRQGKAAQGITVEQPADPQAVGERDRAATGGLRGGRWEGERGQRRAREHSIKASHTQSSLLSKEKEGERKLDWKKRRASGLQSHTHTVAGESERSWPRVIAGERQTERWSQVSRAQAEQIAKALQSSPLLLLLRHREFSS</sequence>
<dbReference type="AlphaFoldDB" id="A0A4D9EBL0"/>
<keyword evidence="3" id="KW-1185">Reference proteome</keyword>
<proteinExistence type="predicted"/>
<feature type="region of interest" description="Disordered" evidence="1">
    <location>
        <begin position="1"/>
        <end position="98"/>
    </location>
</feature>
<keyword evidence="2" id="KW-0418">Kinase</keyword>